<dbReference type="Proteomes" id="UP001154282">
    <property type="component" value="Unassembled WGS sequence"/>
</dbReference>
<reference evidence="1" key="1">
    <citation type="submission" date="2022-08" db="EMBL/GenBank/DDBJ databases">
        <authorList>
            <person name="Gutierrez-Valencia J."/>
        </authorList>
    </citation>
    <scope>NUCLEOTIDE SEQUENCE</scope>
</reference>
<dbReference type="EMBL" id="CAMGYJ010000007">
    <property type="protein sequence ID" value="CAI0452254.1"/>
    <property type="molecule type" value="Genomic_DNA"/>
</dbReference>
<name>A0AAV0N1F8_9ROSI</name>
<proteinExistence type="predicted"/>
<keyword evidence="2" id="KW-1185">Reference proteome</keyword>
<accession>A0AAV0N1F8</accession>
<gene>
    <name evidence="1" type="ORF">LITE_LOCUS31154</name>
</gene>
<evidence type="ECO:0000313" key="2">
    <source>
        <dbReference type="Proteomes" id="UP001154282"/>
    </source>
</evidence>
<organism evidence="1 2">
    <name type="scientific">Linum tenue</name>
    <dbReference type="NCBI Taxonomy" id="586396"/>
    <lineage>
        <taxon>Eukaryota</taxon>
        <taxon>Viridiplantae</taxon>
        <taxon>Streptophyta</taxon>
        <taxon>Embryophyta</taxon>
        <taxon>Tracheophyta</taxon>
        <taxon>Spermatophyta</taxon>
        <taxon>Magnoliopsida</taxon>
        <taxon>eudicotyledons</taxon>
        <taxon>Gunneridae</taxon>
        <taxon>Pentapetalae</taxon>
        <taxon>rosids</taxon>
        <taxon>fabids</taxon>
        <taxon>Malpighiales</taxon>
        <taxon>Linaceae</taxon>
        <taxon>Linum</taxon>
    </lineage>
</organism>
<dbReference type="AlphaFoldDB" id="A0AAV0N1F8"/>
<evidence type="ECO:0000313" key="1">
    <source>
        <dbReference type="EMBL" id="CAI0452254.1"/>
    </source>
</evidence>
<sequence>MLAHSSPFSSWISPTICLKVLFLLTS</sequence>
<protein>
    <submittedName>
        <fullName evidence="1">Uncharacterized protein</fullName>
    </submittedName>
</protein>
<comment type="caution">
    <text evidence="1">The sequence shown here is derived from an EMBL/GenBank/DDBJ whole genome shotgun (WGS) entry which is preliminary data.</text>
</comment>